<comment type="caution">
    <text evidence="10">The sequence shown here is derived from an EMBL/GenBank/DDBJ whole genome shotgun (WGS) entry which is preliminary data.</text>
</comment>
<evidence type="ECO:0000256" key="6">
    <source>
        <dbReference type="ARBA" id="ARBA00022989"/>
    </source>
</evidence>
<keyword evidence="3" id="KW-0328">Glycosyltransferase</keyword>
<feature type="transmembrane region" description="Helical" evidence="8">
    <location>
        <begin position="153"/>
        <end position="182"/>
    </location>
</feature>
<keyword evidence="6 8" id="KW-1133">Transmembrane helix</keyword>
<evidence type="ECO:0000256" key="1">
    <source>
        <dbReference type="ARBA" id="ARBA00004651"/>
    </source>
</evidence>
<evidence type="ECO:0000256" key="3">
    <source>
        <dbReference type="ARBA" id="ARBA00022676"/>
    </source>
</evidence>
<keyword evidence="5 8" id="KW-0812">Transmembrane</keyword>
<dbReference type="InterPro" id="IPR038731">
    <property type="entry name" value="RgtA/B/C-like"/>
</dbReference>
<proteinExistence type="predicted"/>
<keyword evidence="4" id="KW-0808">Transferase</keyword>
<evidence type="ECO:0000256" key="7">
    <source>
        <dbReference type="ARBA" id="ARBA00023136"/>
    </source>
</evidence>
<name>A0A0F9YMZ9_9BACT</name>
<evidence type="ECO:0000256" key="4">
    <source>
        <dbReference type="ARBA" id="ARBA00022679"/>
    </source>
</evidence>
<feature type="transmembrane region" description="Helical" evidence="8">
    <location>
        <begin position="117"/>
        <end position="133"/>
    </location>
</feature>
<dbReference type="PANTHER" id="PTHR33908">
    <property type="entry name" value="MANNOSYLTRANSFERASE YKCB-RELATED"/>
    <property type="match status" value="1"/>
</dbReference>
<dbReference type="EMBL" id="LBOK01000057">
    <property type="protein sequence ID" value="KKP32648.1"/>
    <property type="molecule type" value="Genomic_DNA"/>
</dbReference>
<evidence type="ECO:0000313" key="11">
    <source>
        <dbReference type="Proteomes" id="UP000034349"/>
    </source>
</evidence>
<keyword evidence="2" id="KW-1003">Cell membrane</keyword>
<dbReference type="PANTHER" id="PTHR33908:SF11">
    <property type="entry name" value="MEMBRANE PROTEIN"/>
    <property type="match status" value="1"/>
</dbReference>
<accession>A0A0F9YMZ9</accession>
<feature type="transmembrane region" description="Helical" evidence="8">
    <location>
        <begin position="56"/>
        <end position="75"/>
    </location>
</feature>
<organism evidence="10 11">
    <name type="scientific">Candidatus Roizmanbacteria bacterium GW2011_GWA2_32_13</name>
    <dbReference type="NCBI Taxonomy" id="1618475"/>
    <lineage>
        <taxon>Bacteria</taxon>
        <taxon>Candidatus Roizmaniibacteriota</taxon>
    </lineage>
</organism>
<dbReference type="GO" id="GO:0005886">
    <property type="term" value="C:plasma membrane"/>
    <property type="evidence" value="ECO:0007669"/>
    <property type="project" value="UniProtKB-SubCell"/>
</dbReference>
<keyword evidence="7 8" id="KW-0472">Membrane</keyword>
<evidence type="ECO:0000256" key="2">
    <source>
        <dbReference type="ARBA" id="ARBA00022475"/>
    </source>
</evidence>
<reference evidence="10 11" key="1">
    <citation type="journal article" date="2015" name="Nature">
        <title>rRNA introns, odd ribosomes, and small enigmatic genomes across a large radiation of phyla.</title>
        <authorList>
            <person name="Brown C.T."/>
            <person name="Hug L.A."/>
            <person name="Thomas B.C."/>
            <person name="Sharon I."/>
            <person name="Castelle C.J."/>
            <person name="Singh A."/>
            <person name="Wilkins M.J."/>
            <person name="Williams K.H."/>
            <person name="Banfield J.F."/>
        </authorList>
    </citation>
    <scope>NUCLEOTIDE SEQUENCE [LARGE SCALE GENOMIC DNA]</scope>
</reference>
<dbReference type="Proteomes" id="UP000034349">
    <property type="component" value="Unassembled WGS sequence"/>
</dbReference>
<feature type="domain" description="Glycosyltransferase RgtA/B/C/D-like" evidence="9">
    <location>
        <begin position="53"/>
        <end position="208"/>
    </location>
</feature>
<evidence type="ECO:0000256" key="5">
    <source>
        <dbReference type="ARBA" id="ARBA00022692"/>
    </source>
</evidence>
<dbReference type="Pfam" id="PF13231">
    <property type="entry name" value="PMT_2"/>
    <property type="match status" value="1"/>
</dbReference>
<evidence type="ECO:0000256" key="8">
    <source>
        <dbReference type="SAM" id="Phobius"/>
    </source>
</evidence>
<dbReference type="InterPro" id="IPR050297">
    <property type="entry name" value="LipidA_mod_glycosyltrf_83"/>
</dbReference>
<gene>
    <name evidence="10" type="ORF">UR23_C0057G0005</name>
</gene>
<feature type="transmembrane region" description="Helical" evidence="8">
    <location>
        <begin position="87"/>
        <end position="111"/>
    </location>
</feature>
<sequence length="230" mass="27110">MNKKIILIFLVAFLIRLIALNQSLWLDETVTANVVENYKITQIVSEFSPTDFHPPLYYLFMKLWTNFFGYSEIALRMPSVLFSLATGYVVYLIAGVWGATFFLFNPLIVYYSQEARMYMMATFLLTGGLYYFLRSQKLEVKSQKFKLKFKSLLLMNLFFIFSFYTFYGSIFLIATILLYLLFKKRYKVFFVSCFLFLVSFILISPLLYQQLINSKVALAKITNWTLFCLQ</sequence>
<dbReference type="AlphaFoldDB" id="A0A0F9YMZ9"/>
<comment type="subcellular location">
    <subcellularLocation>
        <location evidence="1">Cell membrane</location>
        <topology evidence="1">Multi-pass membrane protein</topology>
    </subcellularLocation>
</comment>
<protein>
    <recommendedName>
        <fullName evidence="9">Glycosyltransferase RgtA/B/C/D-like domain-containing protein</fullName>
    </recommendedName>
</protein>
<evidence type="ECO:0000259" key="9">
    <source>
        <dbReference type="Pfam" id="PF13231"/>
    </source>
</evidence>
<evidence type="ECO:0000313" key="10">
    <source>
        <dbReference type="EMBL" id="KKP32648.1"/>
    </source>
</evidence>
<feature type="transmembrane region" description="Helical" evidence="8">
    <location>
        <begin position="188"/>
        <end position="208"/>
    </location>
</feature>
<dbReference type="GO" id="GO:0009103">
    <property type="term" value="P:lipopolysaccharide biosynthetic process"/>
    <property type="evidence" value="ECO:0007669"/>
    <property type="project" value="UniProtKB-ARBA"/>
</dbReference>
<dbReference type="GO" id="GO:0016763">
    <property type="term" value="F:pentosyltransferase activity"/>
    <property type="evidence" value="ECO:0007669"/>
    <property type="project" value="TreeGrafter"/>
</dbReference>